<comment type="similarity">
    <text evidence="1 7">Belongs to the sigma-70 factor family.</text>
</comment>
<evidence type="ECO:0000256" key="2">
    <source>
        <dbReference type="ARBA" id="ARBA00022969"/>
    </source>
</evidence>
<dbReference type="SUPFAM" id="SSF88946">
    <property type="entry name" value="Sigma2 domain of RNA polymerase sigma factors"/>
    <property type="match status" value="1"/>
</dbReference>
<dbReference type="Gene3D" id="1.20.140.160">
    <property type="match status" value="1"/>
</dbReference>
<dbReference type="AlphaFoldDB" id="A0A9D1LIQ4"/>
<comment type="caution">
    <text evidence="9">The sequence shown here is derived from an EMBL/GenBank/DDBJ whole genome shotgun (WGS) entry which is preliminary data.</text>
</comment>
<dbReference type="GO" id="GO:0030435">
    <property type="term" value="P:sporulation resulting in formation of a cellular spore"/>
    <property type="evidence" value="ECO:0007669"/>
    <property type="project" value="UniProtKB-KW"/>
</dbReference>
<gene>
    <name evidence="9" type="ORF">IAB68_02175</name>
</gene>
<dbReference type="InterPro" id="IPR001387">
    <property type="entry name" value="Cro/C1-type_HTH"/>
</dbReference>
<dbReference type="PIRSF" id="PIRSF000770">
    <property type="entry name" value="RNA_pol_sigma-SigE/K"/>
    <property type="match status" value="1"/>
</dbReference>
<evidence type="ECO:0000256" key="3">
    <source>
        <dbReference type="ARBA" id="ARBA00023015"/>
    </source>
</evidence>
<evidence type="ECO:0000256" key="1">
    <source>
        <dbReference type="ARBA" id="ARBA00007788"/>
    </source>
</evidence>
<dbReference type="Proteomes" id="UP000824074">
    <property type="component" value="Unassembled WGS sequence"/>
</dbReference>
<evidence type="ECO:0000313" key="9">
    <source>
        <dbReference type="EMBL" id="HIU40092.1"/>
    </source>
</evidence>
<dbReference type="PROSITE" id="PS50943">
    <property type="entry name" value="HTH_CROC1"/>
    <property type="match status" value="1"/>
</dbReference>
<dbReference type="PANTHER" id="PTHR30603:SF17">
    <property type="entry name" value="RNA POLYMERASE SIGMA-G FACTOR"/>
    <property type="match status" value="1"/>
</dbReference>
<dbReference type="InterPro" id="IPR013325">
    <property type="entry name" value="RNA_pol_sigma_r2"/>
</dbReference>
<dbReference type="InterPro" id="IPR007630">
    <property type="entry name" value="RNA_pol_sigma70_r4"/>
</dbReference>
<keyword evidence="5 7" id="KW-0238">DNA-binding</keyword>
<evidence type="ECO:0000256" key="5">
    <source>
        <dbReference type="ARBA" id="ARBA00023125"/>
    </source>
</evidence>
<dbReference type="PRINTS" id="PR00046">
    <property type="entry name" value="SIGMA70FCT"/>
</dbReference>
<dbReference type="GO" id="GO:0006352">
    <property type="term" value="P:DNA-templated transcription initiation"/>
    <property type="evidence" value="ECO:0007669"/>
    <property type="project" value="InterPro"/>
</dbReference>
<organism evidence="9 10">
    <name type="scientific">Candidatus Aphodocola excrementigallinarum</name>
    <dbReference type="NCBI Taxonomy" id="2840670"/>
    <lineage>
        <taxon>Bacteria</taxon>
        <taxon>Bacillati</taxon>
        <taxon>Bacillota</taxon>
        <taxon>Bacilli</taxon>
        <taxon>Candidatus Aphodocola</taxon>
    </lineage>
</organism>
<dbReference type="EMBL" id="DVMT01000021">
    <property type="protein sequence ID" value="HIU40092.1"/>
    <property type="molecule type" value="Genomic_DNA"/>
</dbReference>
<evidence type="ECO:0000256" key="6">
    <source>
        <dbReference type="ARBA" id="ARBA00023163"/>
    </source>
</evidence>
<accession>A0A9D1LIQ4</accession>
<keyword evidence="2" id="KW-0749">Sporulation</keyword>
<dbReference type="SUPFAM" id="SSF88659">
    <property type="entry name" value="Sigma3 and sigma4 domains of RNA polymerase sigma factors"/>
    <property type="match status" value="2"/>
</dbReference>
<dbReference type="NCBIfam" id="TIGR02937">
    <property type="entry name" value="sigma70-ECF"/>
    <property type="match status" value="1"/>
</dbReference>
<reference evidence="9" key="2">
    <citation type="journal article" date="2021" name="PeerJ">
        <title>Extensive microbial diversity within the chicken gut microbiome revealed by metagenomics and culture.</title>
        <authorList>
            <person name="Gilroy R."/>
            <person name="Ravi A."/>
            <person name="Getino M."/>
            <person name="Pursley I."/>
            <person name="Horton D.L."/>
            <person name="Alikhan N.F."/>
            <person name="Baker D."/>
            <person name="Gharbi K."/>
            <person name="Hall N."/>
            <person name="Watson M."/>
            <person name="Adriaenssens E.M."/>
            <person name="Foster-Nyarko E."/>
            <person name="Jarju S."/>
            <person name="Secka A."/>
            <person name="Antonio M."/>
            <person name="Oren A."/>
            <person name="Chaudhuri R.R."/>
            <person name="La Ragione R."/>
            <person name="Hildebrand F."/>
            <person name="Pallen M.J."/>
        </authorList>
    </citation>
    <scope>NUCLEOTIDE SEQUENCE</scope>
    <source>
        <strain evidence="9">CHK193-30670</strain>
    </source>
</reference>
<dbReference type="PANTHER" id="PTHR30603">
    <property type="entry name" value="RNA POLYMERASE SIGMA FACTOR RPO"/>
    <property type="match status" value="1"/>
</dbReference>
<dbReference type="Pfam" id="PF04545">
    <property type="entry name" value="Sigma70_r4"/>
    <property type="match status" value="1"/>
</dbReference>
<evidence type="ECO:0000259" key="8">
    <source>
        <dbReference type="PROSITE" id="PS50943"/>
    </source>
</evidence>
<evidence type="ECO:0000256" key="7">
    <source>
        <dbReference type="RuleBase" id="RU362124"/>
    </source>
</evidence>
<reference evidence="9" key="1">
    <citation type="submission" date="2020-10" db="EMBL/GenBank/DDBJ databases">
        <authorList>
            <person name="Gilroy R."/>
        </authorList>
    </citation>
    <scope>NUCLEOTIDE SEQUENCE</scope>
    <source>
        <strain evidence="9">CHK193-30670</strain>
    </source>
</reference>
<dbReference type="Gene3D" id="1.20.120.1810">
    <property type="match status" value="1"/>
</dbReference>
<feature type="domain" description="HTH cro/C1-type" evidence="8">
    <location>
        <begin position="225"/>
        <end position="248"/>
    </location>
</feature>
<protein>
    <recommendedName>
        <fullName evidence="7">RNA polymerase sigma factor</fullName>
    </recommendedName>
</protein>
<dbReference type="Pfam" id="PF04542">
    <property type="entry name" value="Sigma70_r2"/>
    <property type="match status" value="1"/>
</dbReference>
<dbReference type="InterPro" id="IPR000943">
    <property type="entry name" value="RNA_pol_sigma70"/>
</dbReference>
<dbReference type="InterPro" id="IPR014322">
    <property type="entry name" value="RNA_pol_sigma-B/F/G"/>
</dbReference>
<dbReference type="PROSITE" id="PS00716">
    <property type="entry name" value="SIGMA70_2"/>
    <property type="match status" value="1"/>
</dbReference>
<keyword evidence="3 7" id="KW-0805">Transcription regulation</keyword>
<name>A0A9D1LIQ4_9FIRM</name>
<proteinExistence type="inferred from homology"/>
<comment type="function">
    <text evidence="7">Sigma factors are initiation factors that promote the attachment of RNA polymerase to specific initiation sites and are then released.</text>
</comment>
<dbReference type="InterPro" id="IPR007627">
    <property type="entry name" value="RNA_pol_sigma70_r2"/>
</dbReference>
<dbReference type="PROSITE" id="PS00715">
    <property type="entry name" value="SIGMA70_1"/>
    <property type="match status" value="1"/>
</dbReference>
<dbReference type="InterPro" id="IPR050239">
    <property type="entry name" value="Sigma-70_RNA_pol_init_factors"/>
</dbReference>
<dbReference type="CDD" id="cd06171">
    <property type="entry name" value="Sigma70_r4"/>
    <property type="match status" value="1"/>
</dbReference>
<dbReference type="InterPro" id="IPR014284">
    <property type="entry name" value="RNA_pol_sigma-70_dom"/>
</dbReference>
<keyword evidence="6 7" id="KW-0804">Transcription</keyword>
<dbReference type="GO" id="GO:0003677">
    <property type="term" value="F:DNA binding"/>
    <property type="evidence" value="ECO:0007669"/>
    <property type="project" value="UniProtKB-KW"/>
</dbReference>
<dbReference type="GO" id="GO:0016987">
    <property type="term" value="F:sigma factor activity"/>
    <property type="evidence" value="ECO:0007669"/>
    <property type="project" value="UniProtKB-KW"/>
</dbReference>
<evidence type="ECO:0000256" key="4">
    <source>
        <dbReference type="ARBA" id="ARBA00023082"/>
    </source>
</evidence>
<dbReference type="InterPro" id="IPR013324">
    <property type="entry name" value="RNA_pol_sigma_r3/r4-like"/>
</dbReference>
<dbReference type="NCBIfam" id="TIGR02980">
    <property type="entry name" value="SigBFG"/>
    <property type="match status" value="1"/>
</dbReference>
<evidence type="ECO:0000313" key="10">
    <source>
        <dbReference type="Proteomes" id="UP000824074"/>
    </source>
</evidence>
<keyword evidence="4 7" id="KW-0731">Sigma factor</keyword>
<sequence>MSKHKVEITGINTSQIKVLTDEEKNELFKRYQNGDEKAREELACGNLKLVLSILKRYQNRCDNMDDLFQIGCVGLMKAIDNFDLSHGVKFSTYAVPLILGEIRRYLRDNSNLRISRSIKDLAYKILKVKEEYFISHGKELSNEAVSKKLGVDEIDVIIALDAMKDPVSMFDPIYNDGGDTIYLEDQIESKKEKASSWDAFISLKNAINNLKEKERRIITERFLIGKTQMEIAEEIGISQAQVSRLEKGGIEELKSKML</sequence>